<comment type="cofactor">
    <cofactor evidence="1">
        <name>Mn(2+)</name>
        <dbReference type="ChEBI" id="CHEBI:29035"/>
    </cofactor>
</comment>
<feature type="domain" description="ATP-grasp" evidence="24">
    <location>
        <begin position="147"/>
        <end position="352"/>
    </location>
</feature>
<evidence type="ECO:0000256" key="14">
    <source>
        <dbReference type="ARBA" id="ARBA00022984"/>
    </source>
</evidence>
<evidence type="ECO:0000256" key="17">
    <source>
        <dbReference type="ARBA" id="ARBA00047614"/>
    </source>
</evidence>
<comment type="function">
    <text evidence="2 19">Cell wall formation.</text>
</comment>
<comment type="caution">
    <text evidence="25">The sequence shown here is derived from an EMBL/GenBank/DDBJ whole genome shotgun (WGS) entry which is preliminary data.</text>
</comment>
<reference evidence="25 26" key="1">
    <citation type="journal article" date="2016" name="Nat. Commun.">
        <title>Thousands of microbial genomes shed light on interconnected biogeochemical processes in an aquifer system.</title>
        <authorList>
            <person name="Anantharaman K."/>
            <person name="Brown C.T."/>
            <person name="Hug L.A."/>
            <person name="Sharon I."/>
            <person name="Castelle C.J."/>
            <person name="Probst A.J."/>
            <person name="Thomas B.C."/>
            <person name="Singh A."/>
            <person name="Wilkins M.J."/>
            <person name="Karaoz U."/>
            <person name="Brodie E.L."/>
            <person name="Williams K.H."/>
            <person name="Hubbard S.S."/>
            <person name="Banfield J.F."/>
        </authorList>
    </citation>
    <scope>NUCLEOTIDE SEQUENCE [LARGE SCALE GENOMIC DNA]</scope>
</reference>
<evidence type="ECO:0000313" key="26">
    <source>
        <dbReference type="Proteomes" id="UP000176604"/>
    </source>
</evidence>
<evidence type="ECO:0000256" key="13">
    <source>
        <dbReference type="ARBA" id="ARBA00022960"/>
    </source>
</evidence>
<dbReference type="AlphaFoldDB" id="A0A1F7UI29"/>
<evidence type="ECO:0000256" key="12">
    <source>
        <dbReference type="ARBA" id="ARBA00022842"/>
    </source>
</evidence>
<name>A0A1F7UI29_9BACT</name>
<evidence type="ECO:0000256" key="11">
    <source>
        <dbReference type="ARBA" id="ARBA00022840"/>
    </source>
</evidence>
<evidence type="ECO:0000256" key="18">
    <source>
        <dbReference type="ARBA" id="ARBA00060592"/>
    </source>
</evidence>
<keyword evidence="11 23" id="KW-0067">ATP-binding</keyword>
<dbReference type="InterPro" id="IPR011127">
    <property type="entry name" value="Dala_Dala_lig_N"/>
</dbReference>
<dbReference type="GO" id="GO:0008360">
    <property type="term" value="P:regulation of cell shape"/>
    <property type="evidence" value="ECO:0007669"/>
    <property type="project" value="UniProtKB-KW"/>
</dbReference>
<evidence type="ECO:0000256" key="22">
    <source>
        <dbReference type="PIRSR" id="PIRSR039102-3"/>
    </source>
</evidence>
<dbReference type="PROSITE" id="PS00844">
    <property type="entry name" value="DALA_DALA_LIGASE_2"/>
    <property type="match status" value="1"/>
</dbReference>
<dbReference type="Pfam" id="PF01820">
    <property type="entry name" value="Dala_Dala_lig_N"/>
    <property type="match status" value="1"/>
</dbReference>
<organism evidence="25 26">
    <name type="scientific">Candidatus Uhrbacteria bacterium RIFCSPHIGHO2_12_FULL_54_23</name>
    <dbReference type="NCBI Taxonomy" id="1802397"/>
    <lineage>
        <taxon>Bacteria</taxon>
        <taxon>Candidatus Uhriibacteriota</taxon>
    </lineage>
</organism>
<dbReference type="NCBIfam" id="TIGR01205">
    <property type="entry name" value="D_ala_D_alaTIGR"/>
    <property type="match status" value="1"/>
</dbReference>
<dbReference type="GO" id="GO:0008716">
    <property type="term" value="F:D-alanine-D-alanine ligase activity"/>
    <property type="evidence" value="ECO:0007669"/>
    <property type="project" value="UniProtKB-UniRule"/>
</dbReference>
<evidence type="ECO:0000256" key="4">
    <source>
        <dbReference type="ARBA" id="ARBA00004752"/>
    </source>
</evidence>
<feature type="binding site" evidence="22">
    <location>
        <position position="319"/>
    </location>
    <ligand>
        <name>Mg(2+)</name>
        <dbReference type="ChEBI" id="CHEBI:18420"/>
        <label>2</label>
    </ligand>
</feature>
<comment type="cofactor">
    <cofactor evidence="22">
        <name>Mg(2+)</name>
        <dbReference type="ChEBI" id="CHEBI:18420"/>
    </cofactor>
    <cofactor evidence="22">
        <name>Mn(2+)</name>
        <dbReference type="ChEBI" id="CHEBI:29035"/>
    </cofactor>
    <text evidence="22">Binds 2 magnesium or manganese ions per subunit.</text>
</comment>
<proteinExistence type="inferred from homology"/>
<dbReference type="PROSITE" id="PS00843">
    <property type="entry name" value="DALA_DALA_LIGASE_1"/>
    <property type="match status" value="1"/>
</dbReference>
<feature type="binding site" evidence="22">
    <location>
        <position position="319"/>
    </location>
    <ligand>
        <name>Mg(2+)</name>
        <dbReference type="ChEBI" id="CHEBI:18420"/>
        <label>1</label>
    </ligand>
</feature>
<dbReference type="SUPFAM" id="SSF52440">
    <property type="entry name" value="PreATP-grasp domain"/>
    <property type="match status" value="1"/>
</dbReference>
<dbReference type="InterPro" id="IPR005905">
    <property type="entry name" value="D_ala_D_ala"/>
</dbReference>
<feature type="binding site" evidence="21">
    <location>
        <begin position="187"/>
        <end position="189"/>
    </location>
    <ligand>
        <name>ATP</name>
        <dbReference type="ChEBI" id="CHEBI:30616"/>
    </ligand>
</feature>
<keyword evidence="8 19" id="KW-0436">Ligase</keyword>
<dbReference type="NCBIfam" id="NF002378">
    <property type="entry name" value="PRK01372.1"/>
    <property type="match status" value="1"/>
</dbReference>
<dbReference type="InterPro" id="IPR013815">
    <property type="entry name" value="ATP_grasp_subdomain_1"/>
</dbReference>
<dbReference type="PROSITE" id="PS50975">
    <property type="entry name" value="ATP_GRASP"/>
    <property type="match status" value="1"/>
</dbReference>
<dbReference type="GO" id="GO:0005829">
    <property type="term" value="C:cytosol"/>
    <property type="evidence" value="ECO:0007669"/>
    <property type="project" value="TreeGrafter"/>
</dbReference>
<dbReference type="InterPro" id="IPR000291">
    <property type="entry name" value="D-Ala_lig_Van_CS"/>
</dbReference>
<dbReference type="EC" id="6.3.2.4" evidence="6 19"/>
<dbReference type="PANTHER" id="PTHR23132:SF25">
    <property type="entry name" value="D-ALANINE--D-ALANINE LIGASE A"/>
    <property type="match status" value="1"/>
</dbReference>
<evidence type="ECO:0000256" key="15">
    <source>
        <dbReference type="ARBA" id="ARBA00023211"/>
    </source>
</evidence>
<evidence type="ECO:0000256" key="20">
    <source>
        <dbReference type="PIRSR" id="PIRSR039102-1"/>
    </source>
</evidence>
<dbReference type="STRING" id="1802397.A3J43_00805"/>
<feature type="binding site" evidence="21">
    <location>
        <position position="143"/>
    </location>
    <ligand>
        <name>ATP</name>
        <dbReference type="ChEBI" id="CHEBI:30616"/>
    </ligand>
</feature>
<dbReference type="GO" id="GO:0071555">
    <property type="term" value="P:cell wall organization"/>
    <property type="evidence" value="ECO:0007669"/>
    <property type="project" value="UniProtKB-KW"/>
</dbReference>
<feature type="active site" evidence="20">
    <location>
        <position position="330"/>
    </location>
</feature>
<dbReference type="HAMAP" id="MF_00047">
    <property type="entry name" value="Dala_Dala_lig"/>
    <property type="match status" value="1"/>
</dbReference>
<evidence type="ECO:0000256" key="21">
    <source>
        <dbReference type="PIRSR" id="PIRSR039102-2"/>
    </source>
</evidence>
<dbReference type="NCBIfam" id="NF002528">
    <property type="entry name" value="PRK01966.1-4"/>
    <property type="match status" value="1"/>
</dbReference>
<evidence type="ECO:0000256" key="1">
    <source>
        <dbReference type="ARBA" id="ARBA00001936"/>
    </source>
</evidence>
<sequence>MTQKKLKVAVLFGGRSGEHEVSLVSAASVIGALDKSKYEIIPVGITKEGRWIASFDAMQLLKSGDIPPALKSLMPPDPTHPEIITIGERDGHYALTATQQIDVVFPVLHGTFGEDGTVQGLLELAGVPYVGPGVLGSAVGMDKVVQKELFRQAGLCTPQSITVHYPEEQGWDSVIRHIEHSLPYPLFVKPANLGSSVGISKVRSQRELLPALKSAREYDVKIIVEEAVASPREIEVSVLGYKKIEASVPGEIVPSNEFYDYSAKYVDGKSKSLIPAQLPPALAAQARNNAITAFQAIDGWGMARCDFLLDPNGKLSINEINTIPGFTSISMYPKLWEASGISYAGLLDRLIRIAIERHADQRALKRTFETDTWYK</sequence>
<dbReference type="PIRSF" id="PIRSF039102">
    <property type="entry name" value="Ddl/VanB"/>
    <property type="match status" value="1"/>
</dbReference>
<dbReference type="InterPro" id="IPR011095">
    <property type="entry name" value="Dala_Dala_lig_C"/>
</dbReference>
<keyword evidence="16 19" id="KW-0961">Cell wall biogenesis/degradation</keyword>
<evidence type="ECO:0000256" key="16">
    <source>
        <dbReference type="ARBA" id="ARBA00023316"/>
    </source>
</evidence>
<dbReference type="UniPathway" id="UPA00219"/>
<comment type="subcellular location">
    <subcellularLocation>
        <location evidence="3 19">Cytoplasm</location>
    </subcellularLocation>
</comment>
<comment type="catalytic activity">
    <reaction evidence="17 19">
        <text>2 D-alanine + ATP = D-alanyl-D-alanine + ADP + phosphate + H(+)</text>
        <dbReference type="Rhea" id="RHEA:11224"/>
        <dbReference type="ChEBI" id="CHEBI:15378"/>
        <dbReference type="ChEBI" id="CHEBI:30616"/>
        <dbReference type="ChEBI" id="CHEBI:43474"/>
        <dbReference type="ChEBI" id="CHEBI:57416"/>
        <dbReference type="ChEBI" id="CHEBI:57822"/>
        <dbReference type="ChEBI" id="CHEBI:456216"/>
        <dbReference type="EC" id="6.3.2.4"/>
    </reaction>
</comment>
<evidence type="ECO:0000256" key="8">
    <source>
        <dbReference type="ARBA" id="ARBA00022598"/>
    </source>
</evidence>
<feature type="binding site" evidence="21">
    <location>
        <begin position="318"/>
        <end position="319"/>
    </location>
    <ligand>
        <name>ATP</name>
        <dbReference type="ChEBI" id="CHEBI:30616"/>
    </ligand>
</feature>
<keyword evidence="12 22" id="KW-0460">Magnesium</keyword>
<keyword evidence="10 21" id="KW-0547">Nucleotide-binding</keyword>
<feature type="binding site" evidence="22">
    <location>
        <position position="306"/>
    </location>
    <ligand>
        <name>Mg(2+)</name>
        <dbReference type="ChEBI" id="CHEBI:18420"/>
        <label>1</label>
    </ligand>
</feature>
<evidence type="ECO:0000256" key="2">
    <source>
        <dbReference type="ARBA" id="ARBA00003921"/>
    </source>
</evidence>
<dbReference type="EMBL" id="MGEF01000048">
    <property type="protein sequence ID" value="OGL77931.1"/>
    <property type="molecule type" value="Genomic_DNA"/>
</dbReference>
<keyword evidence="7 19" id="KW-0963">Cytoplasm</keyword>
<dbReference type="Gene3D" id="3.30.1490.20">
    <property type="entry name" value="ATP-grasp fold, A domain"/>
    <property type="match status" value="1"/>
</dbReference>
<evidence type="ECO:0000256" key="10">
    <source>
        <dbReference type="ARBA" id="ARBA00022741"/>
    </source>
</evidence>
<dbReference type="InterPro" id="IPR016185">
    <property type="entry name" value="PreATP-grasp_dom_sf"/>
</dbReference>
<keyword evidence="9 22" id="KW-0479">Metal-binding</keyword>
<evidence type="ECO:0000256" key="3">
    <source>
        <dbReference type="ARBA" id="ARBA00004496"/>
    </source>
</evidence>
<feature type="active site" evidence="20">
    <location>
        <position position="195"/>
    </location>
</feature>
<evidence type="ECO:0000259" key="24">
    <source>
        <dbReference type="PROSITE" id="PS50975"/>
    </source>
</evidence>
<feature type="active site" evidence="20">
    <location>
        <position position="18"/>
    </location>
</feature>
<dbReference type="Gene3D" id="3.40.50.20">
    <property type="match status" value="1"/>
</dbReference>
<dbReference type="InterPro" id="IPR011761">
    <property type="entry name" value="ATP-grasp"/>
</dbReference>
<feature type="binding site" evidence="22">
    <location>
        <position position="321"/>
    </location>
    <ligand>
        <name>Mg(2+)</name>
        <dbReference type="ChEBI" id="CHEBI:18420"/>
        <label>2</label>
    </ligand>
</feature>
<keyword evidence="15 22" id="KW-0464">Manganese</keyword>
<dbReference type="Gene3D" id="3.30.470.20">
    <property type="entry name" value="ATP-grasp fold, B domain"/>
    <property type="match status" value="1"/>
</dbReference>
<evidence type="ECO:0000256" key="7">
    <source>
        <dbReference type="ARBA" id="ARBA00022490"/>
    </source>
</evidence>
<protein>
    <recommendedName>
        <fullName evidence="6 19">D-alanine--D-alanine ligase</fullName>
        <ecNumber evidence="6 19">6.3.2.4</ecNumber>
    </recommendedName>
    <alternativeName>
        <fullName evidence="19">D-Ala-D-Ala ligase</fullName>
    </alternativeName>
    <alternativeName>
        <fullName evidence="19">D-alanylalanine synthetase</fullName>
    </alternativeName>
</protein>
<dbReference type="GO" id="GO:0005524">
    <property type="term" value="F:ATP binding"/>
    <property type="evidence" value="ECO:0007669"/>
    <property type="project" value="UniProtKB-UniRule"/>
</dbReference>
<keyword evidence="14 19" id="KW-0573">Peptidoglycan synthesis</keyword>
<feature type="binding site" evidence="21">
    <location>
        <begin position="195"/>
        <end position="196"/>
    </location>
    <ligand>
        <name>ATP</name>
        <dbReference type="ChEBI" id="CHEBI:30616"/>
    </ligand>
</feature>
<comment type="pathway">
    <text evidence="18">Glycan biosynthesis.</text>
</comment>
<accession>A0A1F7UI29</accession>
<dbReference type="GO" id="GO:0046872">
    <property type="term" value="F:metal ion binding"/>
    <property type="evidence" value="ECO:0007669"/>
    <property type="project" value="UniProtKB-KW"/>
</dbReference>
<gene>
    <name evidence="19" type="primary">ddl</name>
    <name evidence="25" type="ORF">A3J43_00805</name>
</gene>
<evidence type="ECO:0000256" key="5">
    <source>
        <dbReference type="ARBA" id="ARBA00010871"/>
    </source>
</evidence>
<dbReference type="SUPFAM" id="SSF56059">
    <property type="entry name" value="Glutathione synthetase ATP-binding domain-like"/>
    <property type="match status" value="1"/>
</dbReference>
<comment type="pathway">
    <text evidence="4 19">Cell wall biogenesis; peptidoglycan biosynthesis.</text>
</comment>
<evidence type="ECO:0000256" key="6">
    <source>
        <dbReference type="ARBA" id="ARBA00012216"/>
    </source>
</evidence>
<dbReference type="GO" id="GO:0009252">
    <property type="term" value="P:peptidoglycan biosynthetic process"/>
    <property type="evidence" value="ECO:0007669"/>
    <property type="project" value="UniProtKB-UniRule"/>
</dbReference>
<evidence type="ECO:0000256" key="23">
    <source>
        <dbReference type="PROSITE-ProRule" id="PRU00409"/>
    </source>
</evidence>
<dbReference type="Pfam" id="PF07478">
    <property type="entry name" value="Dala_Dala_lig_C"/>
    <property type="match status" value="1"/>
</dbReference>
<feature type="binding site" evidence="21">
    <location>
        <begin position="225"/>
        <end position="233"/>
    </location>
    <ligand>
        <name>ATP</name>
        <dbReference type="ChEBI" id="CHEBI:30616"/>
    </ligand>
</feature>
<dbReference type="Proteomes" id="UP000176604">
    <property type="component" value="Unassembled WGS sequence"/>
</dbReference>
<dbReference type="FunFam" id="3.30.1490.20:FF:000007">
    <property type="entry name" value="D-alanine--D-alanine ligase"/>
    <property type="match status" value="1"/>
</dbReference>
<dbReference type="FunFam" id="3.30.470.20:FF:000008">
    <property type="entry name" value="D-alanine--D-alanine ligase"/>
    <property type="match status" value="1"/>
</dbReference>
<comment type="similarity">
    <text evidence="5 19">Belongs to the D-alanine--D-alanine ligase family.</text>
</comment>
<keyword evidence="13 19" id="KW-0133">Cell shape</keyword>
<evidence type="ECO:0000256" key="19">
    <source>
        <dbReference type="HAMAP-Rule" id="MF_00047"/>
    </source>
</evidence>
<dbReference type="PANTHER" id="PTHR23132">
    <property type="entry name" value="D-ALANINE--D-ALANINE LIGASE"/>
    <property type="match status" value="1"/>
</dbReference>
<evidence type="ECO:0000313" key="25">
    <source>
        <dbReference type="EMBL" id="OGL77931.1"/>
    </source>
</evidence>
<evidence type="ECO:0000256" key="9">
    <source>
        <dbReference type="ARBA" id="ARBA00022723"/>
    </source>
</evidence>